<keyword evidence="6" id="KW-1185">Reference proteome</keyword>
<feature type="domain" description="Methyltransferase type 11" evidence="4">
    <location>
        <begin position="42"/>
        <end position="130"/>
    </location>
</feature>
<dbReference type="CDD" id="cd02440">
    <property type="entry name" value="AdoMet_MTases"/>
    <property type="match status" value="1"/>
</dbReference>
<dbReference type="PANTHER" id="PTHR44942:SF4">
    <property type="entry name" value="METHYLTRANSFERASE TYPE 11 DOMAIN-CONTAINING PROTEIN"/>
    <property type="match status" value="1"/>
</dbReference>
<name>A0A399SFV1_9BACT</name>
<sequence>MATPKDNFSAQAAAYAAFRPHYPKELYDFLYSLPGAKQAAWDCGTGNGQVAVELAEKYENVYATDISEAQLQRAPERANIKYILCQAEQTPLPAASVNIITVAQAVHWFDFEKFYTEVQRVARPDAWLAIWGYGLLQISPSIDPIINRFYFDIVGPYWDTERSYLDQKYTSIPLPFPEHPAPAFGIDLRWTLNHFMGYLSSWSAVKHYERKHGKSPLPDLQRQLQQVWPDNATQAIEFPIFMRLAAVC</sequence>
<dbReference type="OrthoDB" id="9797252at2"/>
<reference evidence="6" key="1">
    <citation type="submission" date="2018-08" db="EMBL/GenBank/DDBJ databases">
        <title>Mucilaginibacter sp. MYSH2.</title>
        <authorList>
            <person name="Seo T."/>
        </authorList>
    </citation>
    <scope>NUCLEOTIDE SEQUENCE [LARGE SCALE GENOMIC DNA]</scope>
    <source>
        <strain evidence="6">KIRAN</strain>
    </source>
</reference>
<dbReference type="EMBL" id="QWGE01000002">
    <property type="protein sequence ID" value="RIJ41699.1"/>
    <property type="molecule type" value="Genomic_DNA"/>
</dbReference>
<dbReference type="Pfam" id="PF08241">
    <property type="entry name" value="Methyltransf_11"/>
    <property type="match status" value="1"/>
</dbReference>
<dbReference type="RefSeq" id="WP_119431446.1">
    <property type="nucleotide sequence ID" value="NZ_QWGE01000002.1"/>
</dbReference>
<dbReference type="InterPro" id="IPR013216">
    <property type="entry name" value="Methyltransf_11"/>
</dbReference>
<keyword evidence="3 5" id="KW-0808">Transferase</keyword>
<protein>
    <submittedName>
        <fullName evidence="5">Class I SAM-dependent methyltransferase</fullName>
    </submittedName>
</protein>
<dbReference type="Proteomes" id="UP000266005">
    <property type="component" value="Unassembled WGS sequence"/>
</dbReference>
<dbReference type="AlphaFoldDB" id="A0A399SFV1"/>
<comment type="similarity">
    <text evidence="1">Belongs to the methyltransferase superfamily.</text>
</comment>
<evidence type="ECO:0000256" key="2">
    <source>
        <dbReference type="ARBA" id="ARBA00022603"/>
    </source>
</evidence>
<evidence type="ECO:0000256" key="3">
    <source>
        <dbReference type="ARBA" id="ARBA00022679"/>
    </source>
</evidence>
<gene>
    <name evidence="5" type="ORF">D1627_06645</name>
</gene>
<proteinExistence type="inferred from homology"/>
<evidence type="ECO:0000313" key="5">
    <source>
        <dbReference type="EMBL" id="RIJ41699.1"/>
    </source>
</evidence>
<evidence type="ECO:0000256" key="1">
    <source>
        <dbReference type="ARBA" id="ARBA00008361"/>
    </source>
</evidence>
<accession>A0A399SFV1</accession>
<dbReference type="InterPro" id="IPR029063">
    <property type="entry name" value="SAM-dependent_MTases_sf"/>
</dbReference>
<keyword evidence="2 5" id="KW-0489">Methyltransferase</keyword>
<dbReference type="GO" id="GO:0008757">
    <property type="term" value="F:S-adenosylmethionine-dependent methyltransferase activity"/>
    <property type="evidence" value="ECO:0007669"/>
    <property type="project" value="InterPro"/>
</dbReference>
<evidence type="ECO:0000313" key="6">
    <source>
        <dbReference type="Proteomes" id="UP000266005"/>
    </source>
</evidence>
<organism evidence="5 6">
    <name type="scientific">Pontibacter oryzae</name>
    <dbReference type="NCBI Taxonomy" id="2304593"/>
    <lineage>
        <taxon>Bacteria</taxon>
        <taxon>Pseudomonadati</taxon>
        <taxon>Bacteroidota</taxon>
        <taxon>Cytophagia</taxon>
        <taxon>Cytophagales</taxon>
        <taxon>Hymenobacteraceae</taxon>
        <taxon>Pontibacter</taxon>
    </lineage>
</organism>
<dbReference type="SUPFAM" id="SSF53335">
    <property type="entry name" value="S-adenosyl-L-methionine-dependent methyltransferases"/>
    <property type="match status" value="1"/>
</dbReference>
<dbReference type="GO" id="GO:0032259">
    <property type="term" value="P:methylation"/>
    <property type="evidence" value="ECO:0007669"/>
    <property type="project" value="UniProtKB-KW"/>
</dbReference>
<dbReference type="PANTHER" id="PTHR44942">
    <property type="entry name" value="METHYLTRANSF_11 DOMAIN-CONTAINING PROTEIN"/>
    <property type="match status" value="1"/>
</dbReference>
<evidence type="ECO:0000259" key="4">
    <source>
        <dbReference type="Pfam" id="PF08241"/>
    </source>
</evidence>
<comment type="caution">
    <text evidence="5">The sequence shown here is derived from an EMBL/GenBank/DDBJ whole genome shotgun (WGS) entry which is preliminary data.</text>
</comment>
<dbReference type="InterPro" id="IPR051052">
    <property type="entry name" value="Diverse_substrate_MTase"/>
</dbReference>
<dbReference type="Gene3D" id="3.40.50.150">
    <property type="entry name" value="Vaccinia Virus protein VP39"/>
    <property type="match status" value="1"/>
</dbReference>